<protein>
    <recommendedName>
        <fullName evidence="4">t-SNARE coiled-coil homology domain-containing protein</fullName>
    </recommendedName>
</protein>
<sequence length="98" mass="11575">MTDSLYSHREDQNNQRFDHLASTLHQFRNTVDRDIHGQVQQEDSLLNNLNENFQSLMHSVQRTSGDLRNVMNRNTSLTRIIGIILLGFFVLWMLYKLI</sequence>
<accession>A0A9W4TQY4</accession>
<evidence type="ECO:0000313" key="2">
    <source>
        <dbReference type="EMBL" id="CAI5755696.1"/>
    </source>
</evidence>
<evidence type="ECO:0008006" key="4">
    <source>
        <dbReference type="Google" id="ProtNLM"/>
    </source>
</evidence>
<reference evidence="2" key="1">
    <citation type="submission" date="2022-12" db="EMBL/GenBank/DDBJ databases">
        <authorList>
            <person name="Brejova B."/>
        </authorList>
    </citation>
    <scope>NUCLEOTIDE SEQUENCE</scope>
</reference>
<evidence type="ECO:0000313" key="3">
    <source>
        <dbReference type="Proteomes" id="UP001152885"/>
    </source>
</evidence>
<organism evidence="2 3">
    <name type="scientific">Candida verbasci</name>
    <dbReference type="NCBI Taxonomy" id="1227364"/>
    <lineage>
        <taxon>Eukaryota</taxon>
        <taxon>Fungi</taxon>
        <taxon>Dikarya</taxon>
        <taxon>Ascomycota</taxon>
        <taxon>Saccharomycotina</taxon>
        <taxon>Pichiomycetes</taxon>
        <taxon>Debaryomycetaceae</taxon>
        <taxon>Candida/Lodderomyces clade</taxon>
        <taxon>Candida</taxon>
    </lineage>
</organism>
<evidence type="ECO:0000256" key="1">
    <source>
        <dbReference type="SAM" id="Phobius"/>
    </source>
</evidence>
<proteinExistence type="predicted"/>
<dbReference type="Proteomes" id="UP001152885">
    <property type="component" value="Unassembled WGS sequence"/>
</dbReference>
<feature type="transmembrane region" description="Helical" evidence="1">
    <location>
        <begin position="77"/>
        <end position="95"/>
    </location>
</feature>
<comment type="caution">
    <text evidence="2">The sequence shown here is derived from an EMBL/GenBank/DDBJ whole genome shotgun (WGS) entry which is preliminary data.</text>
</comment>
<dbReference type="AlphaFoldDB" id="A0A9W4TQY4"/>
<name>A0A9W4TQY4_9ASCO</name>
<gene>
    <name evidence="2" type="ORF">CANVERA_P0212</name>
</gene>
<dbReference type="OrthoDB" id="3063237at2759"/>
<keyword evidence="3" id="KW-1185">Reference proteome</keyword>
<keyword evidence="1" id="KW-1133">Transmembrane helix</keyword>
<keyword evidence="1" id="KW-0472">Membrane</keyword>
<dbReference type="EMBL" id="CANTUO010000001">
    <property type="protein sequence ID" value="CAI5755696.1"/>
    <property type="molecule type" value="Genomic_DNA"/>
</dbReference>
<keyword evidence="1" id="KW-0812">Transmembrane</keyword>